<feature type="domain" description="YbaK/aminoacyl-tRNA synthetase-associated" evidence="5">
    <location>
        <begin position="38"/>
        <end position="149"/>
    </location>
</feature>
<accession>A0A1E5LH05</accession>
<evidence type="ECO:0000313" key="6">
    <source>
        <dbReference type="EMBL" id="OEH93359.1"/>
    </source>
</evidence>
<dbReference type="GO" id="GO:0016829">
    <property type="term" value="F:lyase activity"/>
    <property type="evidence" value="ECO:0007669"/>
    <property type="project" value="UniProtKB-KW"/>
</dbReference>
<dbReference type="Pfam" id="PF04073">
    <property type="entry name" value="tRNA_edit"/>
    <property type="match status" value="1"/>
</dbReference>
<proteinExistence type="inferred from homology"/>
<sequence length="159" mass="17552">MGKKIKTNAMRILDAEQLTYEMISYNKDDGKIDGVSVAYKIGRPTEVVFKTLVAQGTSKNTYVFVIPVEAELDLKRAAKATNEKKIEMIAVKDIQKLTGYIRGGCSPIGMKKLYDTFVDNSAKHIKQIVVSGGKVGVQIELKVEDLLKLTNGKLAELTK</sequence>
<dbReference type="InterPro" id="IPR004369">
    <property type="entry name" value="Prolyl-tRNA_editing_YbaK/EbsC"/>
</dbReference>
<dbReference type="InterPro" id="IPR036754">
    <property type="entry name" value="YbaK/aa-tRNA-synt-asso_dom_sf"/>
</dbReference>
<keyword evidence="7" id="KW-1185">Reference proteome</keyword>
<dbReference type="EC" id="4.2.-.-" evidence="4"/>
<reference evidence="6 7" key="1">
    <citation type="submission" date="2016-08" db="EMBL/GenBank/DDBJ databases">
        <title>Genome of Bacillus solimangrovi GH2-4.</title>
        <authorList>
            <person name="Lim S."/>
            <person name="Kim B.-C."/>
        </authorList>
    </citation>
    <scope>NUCLEOTIDE SEQUENCE [LARGE SCALE GENOMIC DNA]</scope>
    <source>
        <strain evidence="6 7">GH2-4</strain>
    </source>
</reference>
<dbReference type="STRING" id="1305675.BFG57_11945"/>
<name>A0A1E5LH05_9BACI</name>
<evidence type="ECO:0000259" key="5">
    <source>
        <dbReference type="Pfam" id="PF04073"/>
    </source>
</evidence>
<evidence type="ECO:0000256" key="3">
    <source>
        <dbReference type="ARBA" id="ARBA00023239"/>
    </source>
</evidence>
<evidence type="ECO:0000256" key="4">
    <source>
        <dbReference type="PIRNR" id="PIRNR006181"/>
    </source>
</evidence>
<keyword evidence="3 4" id="KW-0456">Lyase</keyword>
<protein>
    <recommendedName>
        <fullName evidence="4">Cys-tRNA(Pro)/Cys-tRNA(Cys) deacylase</fullName>
        <ecNumber evidence="4">4.2.-.-</ecNumber>
    </recommendedName>
</protein>
<organism evidence="6 7">
    <name type="scientific">Bacillus solimangrovi</name>
    <dbReference type="NCBI Taxonomy" id="1305675"/>
    <lineage>
        <taxon>Bacteria</taxon>
        <taxon>Bacillati</taxon>
        <taxon>Bacillota</taxon>
        <taxon>Bacilli</taxon>
        <taxon>Bacillales</taxon>
        <taxon>Bacillaceae</taxon>
        <taxon>Bacillus</taxon>
    </lineage>
</organism>
<evidence type="ECO:0000256" key="1">
    <source>
        <dbReference type="ARBA" id="ARBA00009798"/>
    </source>
</evidence>
<dbReference type="PANTHER" id="PTHR30411:SF0">
    <property type="entry name" value="CYS-TRNA(PRO)_CYS-TRNA(CYS) DEACYLASE YBAK"/>
    <property type="match status" value="1"/>
</dbReference>
<keyword evidence="2 4" id="KW-0648">Protein biosynthesis</keyword>
<dbReference type="GO" id="GO:0002161">
    <property type="term" value="F:aminoacyl-tRNA deacylase activity"/>
    <property type="evidence" value="ECO:0007669"/>
    <property type="project" value="InterPro"/>
</dbReference>
<dbReference type="CDD" id="cd00002">
    <property type="entry name" value="YbaK_deacylase"/>
    <property type="match status" value="1"/>
</dbReference>
<evidence type="ECO:0000256" key="2">
    <source>
        <dbReference type="ARBA" id="ARBA00022917"/>
    </source>
</evidence>
<dbReference type="Gene3D" id="3.90.960.10">
    <property type="entry name" value="YbaK/aminoacyl-tRNA synthetase-associated domain"/>
    <property type="match status" value="1"/>
</dbReference>
<comment type="caution">
    <text evidence="6">The sequence shown here is derived from an EMBL/GenBank/DDBJ whole genome shotgun (WGS) entry which is preliminary data.</text>
</comment>
<dbReference type="EMBL" id="MJEH01000012">
    <property type="protein sequence ID" value="OEH93359.1"/>
    <property type="molecule type" value="Genomic_DNA"/>
</dbReference>
<evidence type="ECO:0000313" key="7">
    <source>
        <dbReference type="Proteomes" id="UP000095209"/>
    </source>
</evidence>
<gene>
    <name evidence="6" type="ORF">BFG57_11945</name>
</gene>
<dbReference type="PANTHER" id="PTHR30411">
    <property type="entry name" value="CYTOPLASMIC PROTEIN"/>
    <property type="match status" value="1"/>
</dbReference>
<dbReference type="NCBIfam" id="TIGR00011">
    <property type="entry name" value="YbaK_EbsC"/>
    <property type="match status" value="1"/>
</dbReference>
<dbReference type="SUPFAM" id="SSF55826">
    <property type="entry name" value="YbaK/ProRS associated domain"/>
    <property type="match status" value="1"/>
</dbReference>
<dbReference type="PIRSF" id="PIRSF006181">
    <property type="entry name" value="EbsC_YbaK"/>
    <property type="match status" value="1"/>
</dbReference>
<dbReference type="Proteomes" id="UP000095209">
    <property type="component" value="Unassembled WGS sequence"/>
</dbReference>
<dbReference type="AlphaFoldDB" id="A0A1E5LH05"/>
<dbReference type="InterPro" id="IPR007214">
    <property type="entry name" value="YbaK/aa-tRNA-synth-assoc-dom"/>
</dbReference>
<dbReference type="OrthoDB" id="9809296at2"/>
<dbReference type="RefSeq" id="WP_069716572.1">
    <property type="nucleotide sequence ID" value="NZ_MJEH01000012.1"/>
</dbReference>
<dbReference type="GO" id="GO:0006412">
    <property type="term" value="P:translation"/>
    <property type="evidence" value="ECO:0007669"/>
    <property type="project" value="UniProtKB-KW"/>
</dbReference>
<comment type="similarity">
    <text evidence="1 4">Belongs to the prolyl-tRNA editing family. YbaK/EbsC subfamily.</text>
</comment>